<dbReference type="GO" id="GO:0008661">
    <property type="term" value="F:1-deoxy-D-xylulose-5-phosphate synthase activity"/>
    <property type="evidence" value="ECO:0007669"/>
    <property type="project" value="UniProtKB-EC"/>
</dbReference>
<organism evidence="6">
    <name type="scientific">bioreactor metagenome</name>
    <dbReference type="NCBI Taxonomy" id="1076179"/>
    <lineage>
        <taxon>unclassified sequences</taxon>
        <taxon>metagenomes</taxon>
        <taxon>ecological metagenomes</taxon>
    </lineage>
</organism>
<evidence type="ECO:0000256" key="3">
    <source>
        <dbReference type="ARBA" id="ARBA00022679"/>
    </source>
</evidence>
<keyword evidence="3 6" id="KW-0808">Transferase</keyword>
<sequence length="117" mass="13414">MTYGRIFSFACQAFLKLRENGIHIKILKINRIKPLDRRIISEVSYCKNVFFFEEGIKSGGVAEKLGNMLLENGYKGTYKITAVEDEFVEQASVNRQLERYKLDCDGIVKEVTQALGR</sequence>
<reference evidence="6" key="1">
    <citation type="submission" date="2019-08" db="EMBL/GenBank/DDBJ databases">
        <authorList>
            <person name="Kucharzyk K."/>
            <person name="Murdoch R.W."/>
            <person name="Higgins S."/>
            <person name="Loffler F."/>
        </authorList>
    </citation>
    <scope>NUCLEOTIDE SEQUENCE</scope>
</reference>
<evidence type="ECO:0000256" key="1">
    <source>
        <dbReference type="ARBA" id="ARBA00001946"/>
    </source>
</evidence>
<name>A0A645HFS1_9ZZZZ</name>
<evidence type="ECO:0000256" key="2">
    <source>
        <dbReference type="ARBA" id="ARBA00011738"/>
    </source>
</evidence>
<keyword evidence="4" id="KW-0786">Thiamine pyrophosphate</keyword>
<dbReference type="AlphaFoldDB" id="A0A645HFS1"/>
<dbReference type="GO" id="GO:0016114">
    <property type="term" value="P:terpenoid biosynthetic process"/>
    <property type="evidence" value="ECO:0007669"/>
    <property type="project" value="InterPro"/>
</dbReference>
<dbReference type="Gene3D" id="3.40.50.920">
    <property type="match status" value="1"/>
</dbReference>
<comment type="subunit">
    <text evidence="2">Homodimer.</text>
</comment>
<evidence type="ECO:0000256" key="4">
    <source>
        <dbReference type="ARBA" id="ARBA00023052"/>
    </source>
</evidence>
<accession>A0A645HFS1</accession>
<dbReference type="SUPFAM" id="SSF52922">
    <property type="entry name" value="TK C-terminal domain-like"/>
    <property type="match status" value="1"/>
</dbReference>
<gene>
    <name evidence="6" type="primary">dxs_109</name>
    <name evidence="6" type="ORF">SDC9_185382</name>
</gene>
<dbReference type="EMBL" id="VSSQ01092749">
    <property type="protein sequence ID" value="MPN37861.1"/>
    <property type="molecule type" value="Genomic_DNA"/>
</dbReference>
<evidence type="ECO:0000313" key="6">
    <source>
        <dbReference type="EMBL" id="MPN37861.1"/>
    </source>
</evidence>
<dbReference type="PANTHER" id="PTHR43322">
    <property type="entry name" value="1-D-DEOXYXYLULOSE 5-PHOSPHATE SYNTHASE-RELATED"/>
    <property type="match status" value="1"/>
</dbReference>
<dbReference type="InterPro" id="IPR005477">
    <property type="entry name" value="Dxylulose-5-P_synthase"/>
</dbReference>
<dbReference type="PANTHER" id="PTHR43322:SF5">
    <property type="entry name" value="1-DEOXY-D-XYLULOSE-5-PHOSPHATE SYNTHASE, CHLOROPLASTIC"/>
    <property type="match status" value="1"/>
</dbReference>
<proteinExistence type="predicted"/>
<comment type="caution">
    <text evidence="6">The sequence shown here is derived from an EMBL/GenBank/DDBJ whole genome shotgun (WGS) entry which is preliminary data.</text>
</comment>
<protein>
    <submittedName>
        <fullName evidence="6">1-deoxy-D-xylulose-5-phosphate synthase</fullName>
        <ecNumber evidence="6">2.2.1.7</ecNumber>
    </submittedName>
</protein>
<dbReference type="Pfam" id="PF02780">
    <property type="entry name" value="Transketolase_C"/>
    <property type="match status" value="1"/>
</dbReference>
<dbReference type="GO" id="GO:0005829">
    <property type="term" value="C:cytosol"/>
    <property type="evidence" value="ECO:0007669"/>
    <property type="project" value="TreeGrafter"/>
</dbReference>
<dbReference type="InterPro" id="IPR009014">
    <property type="entry name" value="Transketo_C/PFOR_II"/>
</dbReference>
<feature type="domain" description="Transketolase C-terminal" evidence="5">
    <location>
        <begin position="2"/>
        <end position="107"/>
    </location>
</feature>
<comment type="cofactor">
    <cofactor evidence="1">
        <name>Mg(2+)</name>
        <dbReference type="ChEBI" id="CHEBI:18420"/>
    </cofactor>
</comment>
<dbReference type="InterPro" id="IPR033248">
    <property type="entry name" value="Transketolase_C"/>
</dbReference>
<dbReference type="EC" id="2.2.1.7" evidence="6"/>
<dbReference type="GO" id="GO:0019288">
    <property type="term" value="P:isopentenyl diphosphate biosynthetic process, methylerythritol 4-phosphate pathway"/>
    <property type="evidence" value="ECO:0007669"/>
    <property type="project" value="TreeGrafter"/>
</dbReference>
<evidence type="ECO:0000259" key="5">
    <source>
        <dbReference type="Pfam" id="PF02780"/>
    </source>
</evidence>